<gene>
    <name evidence="2" type="ORF">E4Z66_11710</name>
</gene>
<feature type="signal peptide" evidence="1">
    <location>
        <begin position="1"/>
        <end position="18"/>
    </location>
</feature>
<reference evidence="2 3" key="1">
    <citation type="submission" date="2019-04" db="EMBL/GenBank/DDBJ databases">
        <title>Shimia ponticola sp. nov., isolated from seawater.</title>
        <authorList>
            <person name="Kim Y.-O."/>
            <person name="Yoon J.-H."/>
        </authorList>
    </citation>
    <scope>NUCLEOTIDE SEQUENCE [LARGE SCALE GENOMIC DNA]</scope>
    <source>
        <strain evidence="2 3">MYP11</strain>
    </source>
</reference>
<dbReference type="EMBL" id="SRKY01000003">
    <property type="protein sequence ID" value="THH35748.1"/>
    <property type="molecule type" value="Genomic_DNA"/>
</dbReference>
<dbReference type="Proteomes" id="UP000306602">
    <property type="component" value="Unassembled WGS sequence"/>
</dbReference>
<sequence length="214" mass="22331">MWRSLVLSCLPVSALACGAPICRVAPDTLELAQIITFDDLPSGWDPGHRVDDLLRLPGASFAERFAGQTLGAEGDHDTVSGPALAPLTLLPGAPGQTLSVVRLYSSNILNGYGPAGYPWTHGQGEGAIAVLFDEDQPALSFQVLGGEDGAATVQFLRRDGSVIHVARVGGLGPVSLGFRRADDLPDIAGFVITNTDPQGLAIDNLRFGPPPKLG</sequence>
<dbReference type="AlphaFoldDB" id="A0A4S4NCG4"/>
<dbReference type="PROSITE" id="PS51257">
    <property type="entry name" value="PROKAR_LIPOPROTEIN"/>
    <property type="match status" value="1"/>
</dbReference>
<protein>
    <recommendedName>
        <fullName evidence="4">DUF1349 domain-containing protein</fullName>
    </recommendedName>
</protein>
<keyword evidence="3" id="KW-1185">Reference proteome</keyword>
<comment type="caution">
    <text evidence="2">The sequence shown here is derived from an EMBL/GenBank/DDBJ whole genome shotgun (WGS) entry which is preliminary data.</text>
</comment>
<evidence type="ECO:0000256" key="1">
    <source>
        <dbReference type="SAM" id="SignalP"/>
    </source>
</evidence>
<evidence type="ECO:0000313" key="2">
    <source>
        <dbReference type="EMBL" id="THH35748.1"/>
    </source>
</evidence>
<organism evidence="2 3">
    <name type="scientific">Aliishimia ponticola</name>
    <dbReference type="NCBI Taxonomy" id="2499833"/>
    <lineage>
        <taxon>Bacteria</taxon>
        <taxon>Pseudomonadati</taxon>
        <taxon>Pseudomonadota</taxon>
        <taxon>Alphaproteobacteria</taxon>
        <taxon>Rhodobacterales</taxon>
        <taxon>Paracoccaceae</taxon>
        <taxon>Aliishimia</taxon>
    </lineage>
</organism>
<dbReference type="RefSeq" id="WP_136463218.1">
    <property type="nucleotide sequence ID" value="NZ_SRKY01000003.1"/>
</dbReference>
<dbReference type="OrthoDB" id="7838899at2"/>
<keyword evidence="1" id="KW-0732">Signal</keyword>
<accession>A0A4S4NCG4</accession>
<evidence type="ECO:0000313" key="3">
    <source>
        <dbReference type="Proteomes" id="UP000306602"/>
    </source>
</evidence>
<name>A0A4S4NCG4_9RHOB</name>
<feature type="chain" id="PRO_5021018840" description="DUF1349 domain-containing protein" evidence="1">
    <location>
        <begin position="19"/>
        <end position="214"/>
    </location>
</feature>
<proteinExistence type="predicted"/>
<evidence type="ECO:0008006" key="4">
    <source>
        <dbReference type="Google" id="ProtNLM"/>
    </source>
</evidence>